<name>A0AA96LIR6_9BACL</name>
<dbReference type="GO" id="GO:0050661">
    <property type="term" value="F:NADP binding"/>
    <property type="evidence" value="ECO:0007669"/>
    <property type="project" value="InterPro"/>
</dbReference>
<dbReference type="FunFam" id="3.30.360.10:FF:000002">
    <property type="entry name" value="Glyceraldehyde-3-phosphate dehydrogenase"/>
    <property type="match status" value="1"/>
</dbReference>
<feature type="active site" description="Nucleophile" evidence="3">
    <location>
        <position position="152"/>
    </location>
</feature>
<dbReference type="InterPro" id="IPR020831">
    <property type="entry name" value="GlycerAld/Erythrose_P_DH"/>
</dbReference>
<evidence type="ECO:0000256" key="7">
    <source>
        <dbReference type="RuleBase" id="RU361160"/>
    </source>
</evidence>
<protein>
    <recommendedName>
        <fullName evidence="7">Glyceraldehyde-3-phosphate dehydrogenase</fullName>
        <ecNumber evidence="7">1.2.1.-</ecNumber>
    </recommendedName>
</protein>
<dbReference type="GO" id="GO:0006006">
    <property type="term" value="P:glucose metabolic process"/>
    <property type="evidence" value="ECO:0007669"/>
    <property type="project" value="InterPro"/>
</dbReference>
<dbReference type="CDD" id="cd18126">
    <property type="entry name" value="GAPDH_I_C"/>
    <property type="match status" value="1"/>
</dbReference>
<dbReference type="PROSITE" id="PS00071">
    <property type="entry name" value="GAPDH"/>
    <property type="match status" value="1"/>
</dbReference>
<dbReference type="GO" id="GO:0051287">
    <property type="term" value="F:NAD binding"/>
    <property type="evidence" value="ECO:0007669"/>
    <property type="project" value="InterPro"/>
</dbReference>
<dbReference type="NCBIfam" id="TIGR01534">
    <property type="entry name" value="GAPDH-I"/>
    <property type="match status" value="1"/>
</dbReference>
<keyword evidence="4" id="KW-0547">Nucleotide-binding</keyword>
<dbReference type="InterPro" id="IPR036291">
    <property type="entry name" value="NAD(P)-bd_dom_sf"/>
</dbReference>
<dbReference type="SUPFAM" id="SSF51735">
    <property type="entry name" value="NAD(P)-binding Rossmann-fold domains"/>
    <property type="match status" value="1"/>
</dbReference>
<feature type="binding site" evidence="4">
    <location>
        <begin position="10"/>
        <end position="11"/>
    </location>
    <ligand>
        <name>NAD(+)</name>
        <dbReference type="ChEBI" id="CHEBI:57540"/>
    </ligand>
</feature>
<dbReference type="InterPro" id="IPR006424">
    <property type="entry name" value="Glyceraldehyde-3-P_DH_1"/>
</dbReference>
<dbReference type="PANTHER" id="PTHR43148">
    <property type="entry name" value="GLYCERALDEHYDE-3-PHOSPHATE DEHYDROGENASE 2"/>
    <property type="match status" value="1"/>
</dbReference>
<dbReference type="EMBL" id="CP130318">
    <property type="protein sequence ID" value="WNQ14025.1"/>
    <property type="molecule type" value="Genomic_DNA"/>
</dbReference>
<dbReference type="KEGG" id="paun:MJA45_13700"/>
<evidence type="ECO:0000256" key="5">
    <source>
        <dbReference type="PIRSR" id="PIRSR000149-4"/>
    </source>
</evidence>
<dbReference type="Gene3D" id="3.30.360.10">
    <property type="entry name" value="Dihydrodipicolinate Reductase, domain 2"/>
    <property type="match status" value="1"/>
</dbReference>
<dbReference type="InterPro" id="IPR020829">
    <property type="entry name" value="GlycerAld_3-P_DH_cat"/>
</dbReference>
<dbReference type="InterPro" id="IPR020828">
    <property type="entry name" value="GlycerAld_3-P_DH_NAD(P)-bd"/>
</dbReference>
<evidence type="ECO:0000256" key="1">
    <source>
        <dbReference type="ARBA" id="ARBA00007406"/>
    </source>
</evidence>
<feature type="binding site" evidence="4">
    <location>
        <position position="78"/>
    </location>
    <ligand>
        <name>NAD(+)</name>
        <dbReference type="ChEBI" id="CHEBI:57540"/>
    </ligand>
</feature>
<comment type="similarity">
    <text evidence="1 6">Belongs to the glyceraldehyde-3-phosphate dehydrogenase family.</text>
</comment>
<dbReference type="GO" id="GO:0016620">
    <property type="term" value="F:oxidoreductase activity, acting on the aldehyde or oxo group of donors, NAD or NADP as acceptor"/>
    <property type="evidence" value="ECO:0007669"/>
    <property type="project" value="InterPro"/>
</dbReference>
<feature type="binding site" evidence="4">
    <location>
        <position position="314"/>
    </location>
    <ligand>
        <name>NAD(+)</name>
        <dbReference type="ChEBI" id="CHEBI:57540"/>
    </ligand>
</feature>
<evidence type="ECO:0000256" key="3">
    <source>
        <dbReference type="PIRSR" id="PIRSR000149-1"/>
    </source>
</evidence>
<dbReference type="Pfam" id="PF00044">
    <property type="entry name" value="Gp_dh_N"/>
    <property type="match status" value="1"/>
</dbReference>
<feature type="site" description="Activates thiol group during catalysis" evidence="5">
    <location>
        <position position="179"/>
    </location>
</feature>
<keyword evidence="4" id="KW-0520">NAD</keyword>
<evidence type="ECO:0000259" key="8">
    <source>
        <dbReference type="SMART" id="SM00846"/>
    </source>
</evidence>
<keyword evidence="10" id="KW-1185">Reference proteome</keyword>
<dbReference type="FunFam" id="3.40.50.720:FF:000001">
    <property type="entry name" value="Glyceraldehyde-3-phosphate dehydrogenase"/>
    <property type="match status" value="1"/>
</dbReference>
<feature type="domain" description="Glyceraldehyde 3-phosphate dehydrogenase NAD(P) binding" evidence="8">
    <location>
        <begin position="1"/>
        <end position="152"/>
    </location>
</feature>
<dbReference type="AlphaFoldDB" id="A0AA96LIR6"/>
<dbReference type="Pfam" id="PF02800">
    <property type="entry name" value="Gp_dh_C"/>
    <property type="match status" value="1"/>
</dbReference>
<dbReference type="PRINTS" id="PR00078">
    <property type="entry name" value="G3PDHDRGNASE"/>
</dbReference>
<evidence type="ECO:0000256" key="6">
    <source>
        <dbReference type="RuleBase" id="RU000397"/>
    </source>
</evidence>
<sequence length="357" mass="39132">MKVGLSGTGRIGRLFLRRAFSQVGTLCDTVVINSTCSLPTLAHLLQYDTVHGKWDAEVLADSDGLFINGRRVHVLAERDPGKIKWQHHGVQLVIDATGKFTDRASLGKHFQGGVRKVLLTAPGKGLDLTVVMGVNEKAYDPARHHLLSAASCTTNCLAPVLHVLDRAFVVEEGWMTTVHAYTNDQNHLDNPHKDLRRARACTSSIIPTTSGVTSALADVLPHLASRLNGLSIRVPTPDVSLLDLQVSLGRTVQAAEIKEAFEAAVKDGMGTYLEYNELPLVSSDYIGNEKSAVIDGISLMVRNNQLKLLAWYDNEWAYACRVFDLAQYIAKAEGRLQQEEEPSSSCRSTDFIIKNTS</sequence>
<reference evidence="9 10" key="1">
    <citation type="submission" date="2022-02" db="EMBL/GenBank/DDBJ databases">
        <title>Paenibacillus sp. MBLB1776 Whole Genome Shotgun Sequencing.</title>
        <authorList>
            <person name="Hwang C.Y."/>
            <person name="Cho E.-S."/>
            <person name="Seo M.-J."/>
        </authorList>
    </citation>
    <scope>NUCLEOTIDE SEQUENCE [LARGE SCALE GENOMIC DNA]</scope>
    <source>
        <strain evidence="9 10">MBLB1776</strain>
    </source>
</reference>
<evidence type="ECO:0000313" key="9">
    <source>
        <dbReference type="EMBL" id="WNQ14025.1"/>
    </source>
</evidence>
<organism evidence="9 10">
    <name type="scientific">Paenibacillus aurantius</name>
    <dbReference type="NCBI Taxonomy" id="2918900"/>
    <lineage>
        <taxon>Bacteria</taxon>
        <taxon>Bacillati</taxon>
        <taxon>Bacillota</taxon>
        <taxon>Bacilli</taxon>
        <taxon>Bacillales</taxon>
        <taxon>Paenibacillaceae</taxon>
        <taxon>Paenibacillus</taxon>
    </lineage>
</organism>
<accession>A0AA96LIR6</accession>
<evidence type="ECO:0000313" key="10">
    <source>
        <dbReference type="Proteomes" id="UP001305702"/>
    </source>
</evidence>
<dbReference type="SUPFAM" id="SSF55347">
    <property type="entry name" value="Glyceraldehyde-3-phosphate dehydrogenase-like, C-terminal domain"/>
    <property type="match status" value="1"/>
</dbReference>
<dbReference type="SMART" id="SM00846">
    <property type="entry name" value="Gp_dh_N"/>
    <property type="match status" value="1"/>
</dbReference>
<keyword evidence="2 7" id="KW-0560">Oxidoreductase</keyword>
<dbReference type="CDD" id="cd05214">
    <property type="entry name" value="GAPDH_I_N"/>
    <property type="match status" value="1"/>
</dbReference>
<gene>
    <name evidence="9" type="primary">gap</name>
    <name evidence="9" type="ORF">MJA45_13700</name>
</gene>
<dbReference type="Gene3D" id="3.40.50.720">
    <property type="entry name" value="NAD(P)-binding Rossmann-like Domain"/>
    <property type="match status" value="1"/>
</dbReference>
<evidence type="ECO:0000256" key="4">
    <source>
        <dbReference type="PIRSR" id="PIRSR000149-3"/>
    </source>
</evidence>
<feature type="binding site" evidence="4">
    <location>
        <position position="120"/>
    </location>
    <ligand>
        <name>NAD(+)</name>
        <dbReference type="ChEBI" id="CHEBI:57540"/>
    </ligand>
</feature>
<dbReference type="PIRSF" id="PIRSF000149">
    <property type="entry name" value="GAP_DH"/>
    <property type="match status" value="1"/>
</dbReference>
<dbReference type="Proteomes" id="UP001305702">
    <property type="component" value="Chromosome"/>
</dbReference>
<dbReference type="InterPro" id="IPR020830">
    <property type="entry name" value="GlycerAld_3-P_DH_AS"/>
</dbReference>
<proteinExistence type="inferred from homology"/>
<dbReference type="RefSeq" id="WP_315607807.1">
    <property type="nucleotide sequence ID" value="NZ_CP130318.1"/>
</dbReference>
<dbReference type="EC" id="1.2.1.-" evidence="7"/>
<evidence type="ECO:0000256" key="2">
    <source>
        <dbReference type="ARBA" id="ARBA00023002"/>
    </source>
</evidence>